<evidence type="ECO:0000259" key="1">
    <source>
        <dbReference type="Pfam" id="PF00534"/>
    </source>
</evidence>
<keyword evidence="4" id="KW-1185">Reference proteome</keyword>
<dbReference type="InterPro" id="IPR001296">
    <property type="entry name" value="Glyco_trans_1"/>
</dbReference>
<dbReference type="EMBL" id="CAJVCE010000001">
    <property type="protein sequence ID" value="CAG7618338.1"/>
    <property type="molecule type" value="Genomic_DNA"/>
</dbReference>
<comment type="caution">
    <text evidence="3">The sequence shown here is derived from an EMBL/GenBank/DDBJ whole genome shotgun (WGS) entry which is preliminary data.</text>
</comment>
<dbReference type="Proteomes" id="UP000730618">
    <property type="component" value="Unassembled WGS sequence"/>
</dbReference>
<dbReference type="Pfam" id="PF13439">
    <property type="entry name" value="Glyco_transf_4"/>
    <property type="match status" value="1"/>
</dbReference>
<dbReference type="InterPro" id="IPR028098">
    <property type="entry name" value="Glyco_trans_4-like_N"/>
</dbReference>
<dbReference type="PANTHER" id="PTHR45947:SF3">
    <property type="entry name" value="SULFOQUINOVOSYL TRANSFERASE SQD2"/>
    <property type="match status" value="1"/>
</dbReference>
<name>A0ABN7TG97_9BACL</name>
<dbReference type="GO" id="GO:0004373">
    <property type="term" value="F:alpha-1,4-glucan glucosyltransferase (UDP-glucose donor) activity"/>
    <property type="evidence" value="ECO:0007669"/>
    <property type="project" value="UniProtKB-EC"/>
</dbReference>
<keyword evidence="3" id="KW-0328">Glycosyltransferase</keyword>
<dbReference type="InterPro" id="IPR050194">
    <property type="entry name" value="Glycosyltransferase_grp1"/>
</dbReference>
<dbReference type="CDD" id="cd03801">
    <property type="entry name" value="GT4_PimA-like"/>
    <property type="match status" value="1"/>
</dbReference>
<dbReference type="Pfam" id="PF00534">
    <property type="entry name" value="Glycos_transf_1"/>
    <property type="match status" value="1"/>
</dbReference>
<evidence type="ECO:0000313" key="4">
    <source>
        <dbReference type="Proteomes" id="UP000730618"/>
    </source>
</evidence>
<feature type="domain" description="Glycosyl transferase family 1" evidence="1">
    <location>
        <begin position="196"/>
        <end position="351"/>
    </location>
</feature>
<proteinExistence type="predicted"/>
<keyword evidence="3" id="KW-0808">Transferase</keyword>
<sequence>MGESRSTCVWVLTTEFSPYIVGGLGTVATELSKAISKENVKVIVWSKSASKQVAFAGLPRMVIIRIPQTKRYYEYGSYKTGSLVSAASTLASRKPDIIHVHSLEYANEALSYKKKHRTPILYTCHSLILSEKTNTLSAVRRKNIQRALILGSDRIVVPSGWLRNQIVQRFPTASTKTIVIPHGVEIPSRITKAPRHELLYVGRLISSKGVDPLVEAAGKLSRNHKKLRLTIVGKGSQKYRRKLFSIAHRKGFASKIRFLGFLPPHNMKRIYASMGIVVVPSKQGESFCLVALEAMANGNPLVSTLAGGLRDFVNHRNAEIIPSVTGKSIAKAIKKVLANPERTNKRIRMARIVANRNRWPDAAKRYIKLFKNLQASTSNRRK</sequence>
<gene>
    <name evidence="3" type="ORF">PAECIP111802_00508</name>
</gene>
<organism evidence="3 4">
    <name type="scientific">Paenibacillus allorhizosphaerae</name>
    <dbReference type="NCBI Taxonomy" id="2849866"/>
    <lineage>
        <taxon>Bacteria</taxon>
        <taxon>Bacillati</taxon>
        <taxon>Bacillota</taxon>
        <taxon>Bacilli</taxon>
        <taxon>Bacillales</taxon>
        <taxon>Paenibacillaceae</taxon>
        <taxon>Paenibacillus</taxon>
    </lineage>
</organism>
<accession>A0ABN7TG97</accession>
<protein>
    <submittedName>
        <fullName evidence="3">Glycogen synthase</fullName>
        <ecNumber evidence="3">2.4.1.11</ecNumber>
    </submittedName>
</protein>
<evidence type="ECO:0000259" key="2">
    <source>
        <dbReference type="Pfam" id="PF13439"/>
    </source>
</evidence>
<dbReference type="EC" id="2.4.1.11" evidence="3"/>
<dbReference type="PANTHER" id="PTHR45947">
    <property type="entry name" value="SULFOQUINOVOSYL TRANSFERASE SQD2"/>
    <property type="match status" value="1"/>
</dbReference>
<evidence type="ECO:0000313" key="3">
    <source>
        <dbReference type="EMBL" id="CAG7618338.1"/>
    </source>
</evidence>
<dbReference type="RefSeq" id="WP_218096866.1">
    <property type="nucleotide sequence ID" value="NZ_CAJVCE010000001.1"/>
</dbReference>
<feature type="domain" description="Glycosyltransferase subfamily 4-like N-terminal" evidence="2">
    <location>
        <begin position="21"/>
        <end position="185"/>
    </location>
</feature>
<reference evidence="3 4" key="1">
    <citation type="submission" date="2021-06" db="EMBL/GenBank/DDBJ databases">
        <authorList>
            <person name="Criscuolo A."/>
        </authorList>
    </citation>
    <scope>NUCLEOTIDE SEQUENCE [LARGE SCALE GENOMIC DNA]</scope>
    <source>
        <strain evidence="4">CIP 111802</strain>
    </source>
</reference>